<feature type="compositionally biased region" description="Polar residues" evidence="1">
    <location>
        <begin position="776"/>
        <end position="791"/>
    </location>
</feature>
<feature type="compositionally biased region" description="Basic and acidic residues" evidence="1">
    <location>
        <begin position="792"/>
        <end position="803"/>
    </location>
</feature>
<feature type="compositionally biased region" description="Polar residues" evidence="1">
    <location>
        <begin position="675"/>
        <end position="687"/>
    </location>
</feature>
<dbReference type="RefSeq" id="XP_016756443.1">
    <property type="nucleotide sequence ID" value="XM_016909274.1"/>
</dbReference>
<keyword evidence="5" id="KW-1185">Reference proteome</keyword>
<dbReference type="EMBL" id="KB456271">
    <property type="protein sequence ID" value="EMF08322.1"/>
    <property type="molecule type" value="Genomic_DNA"/>
</dbReference>
<feature type="compositionally biased region" description="Basic and acidic residues" evidence="1">
    <location>
        <begin position="508"/>
        <end position="527"/>
    </location>
</feature>
<feature type="compositionally biased region" description="Acidic residues" evidence="1">
    <location>
        <begin position="814"/>
        <end position="827"/>
    </location>
</feature>
<feature type="region of interest" description="Disordered" evidence="1">
    <location>
        <begin position="712"/>
        <end position="868"/>
    </location>
</feature>
<dbReference type="OrthoDB" id="41532at2759"/>
<dbReference type="GO" id="GO:0005509">
    <property type="term" value="F:calcium ion binding"/>
    <property type="evidence" value="ECO:0007669"/>
    <property type="project" value="InterPro"/>
</dbReference>
<feature type="compositionally biased region" description="Pro residues" evidence="1">
    <location>
        <begin position="454"/>
        <end position="466"/>
    </location>
</feature>
<feature type="compositionally biased region" description="Polar residues" evidence="1">
    <location>
        <begin position="553"/>
        <end position="562"/>
    </location>
</feature>
<feature type="region of interest" description="Disordered" evidence="1">
    <location>
        <begin position="439"/>
        <end position="470"/>
    </location>
</feature>
<feature type="compositionally biased region" description="Low complexity" evidence="1">
    <location>
        <begin position="538"/>
        <end position="552"/>
    </location>
</feature>
<proteinExistence type="predicted"/>
<dbReference type="SUPFAM" id="SSF49313">
    <property type="entry name" value="Cadherin-like"/>
    <property type="match status" value="4"/>
</dbReference>
<dbReference type="eggNOG" id="ENOG502QURR">
    <property type="taxonomic scope" value="Eukaryota"/>
</dbReference>
<sequence>MALRVARTLARISCTLYALFTIAGAVPNAAFPFNSQVPAVARVGQQYSFRISDSTFAPDPTAYVYTISNQPAWLTIDSSTRTLQGTPGASDAGSTTFVLTAADSSGNAQMSCTLVVSADPAPQPLGDIITKQLSATANLSSSQPPTLTLLPSTRFTFDFGQDSFIDVLQRKLYYYATLDDHTPLPSWMKFDPDLLTFSGTAPDLASFPQSWVISLIASDVPGFSANSASFTMTIGTQQLVFVPEEQELSITARKLVNITVLQNELFRNNVNLDSGELKSAEADIPSWLTFDPSTLAIEGTAPANFQAENVTITVTDKLGNAATAIITLVPGDSSMFHGQIGTLSAQAGKKFEYHFDDSLFTQKDLNLSVHVPSTASWLTYDATTQDLTGIPPTKSQASTVRATLVAKSASDQQGQAQSFIIRIKAATTVSIASKIPPDVEKDAGLDRVDSHLEPPTPLRAFDPPPQIVLDGIPERRSRFLKRFSPSMTLDPKRKSIRMVGRSDSIRAPGDDSRPDNRPLDKKRESFIRNRHRSGHMQSPLFSSHGSRSGSASLQRNGSQSIEASLAGSVRRAKRGTPSGWGSKSALPSQNTLLTKYSESSSLEPHGHMDSPHRDSRRFSQRLRNTFVPGFPRAITRSTLFDNHDDDRIDEDDGDSPRHSNHHHHHHHHHTNNSSIWTTSASNNTSPSDGWLVEELSKPRAERDWVLPDESSPIVLTAAPPPSLAPTSRASTPLEGAESAKSGQNWRRSRRRSRADERDISTSSPLSQPRHPHPPLQSINASSAISADTTAGSERDKRGQEQEQRQGYSLWVTDGESESESDEEEDEQEKLHGAGLIPPLGGSYHDDESERSTGKGDTARSDWTGRAFL</sequence>
<dbReference type="InterPro" id="IPR013783">
    <property type="entry name" value="Ig-like_fold"/>
</dbReference>
<dbReference type="GeneID" id="27906411"/>
<feature type="compositionally biased region" description="Basic residues" evidence="1">
    <location>
        <begin position="658"/>
        <end position="670"/>
    </location>
</feature>
<accession>M3CW08</accession>
<feature type="domain" description="Dystroglycan-type cadherin-like" evidence="3">
    <location>
        <begin position="335"/>
        <end position="430"/>
    </location>
</feature>
<evidence type="ECO:0000256" key="1">
    <source>
        <dbReference type="SAM" id="MobiDB-lite"/>
    </source>
</evidence>
<dbReference type="OMA" id="HASWRES"/>
<dbReference type="HOGENOM" id="CLU_333704_0_0_1"/>
<feature type="compositionally biased region" description="Polar residues" evidence="1">
    <location>
        <begin position="579"/>
        <end position="589"/>
    </location>
</feature>
<reference evidence="4 5" key="1">
    <citation type="journal article" date="2012" name="PLoS Pathog.">
        <title>Diverse lifestyles and strategies of plant pathogenesis encoded in the genomes of eighteen Dothideomycetes fungi.</title>
        <authorList>
            <person name="Ohm R.A."/>
            <person name="Feau N."/>
            <person name="Henrissat B."/>
            <person name="Schoch C.L."/>
            <person name="Horwitz B.A."/>
            <person name="Barry K.W."/>
            <person name="Condon B.J."/>
            <person name="Copeland A.C."/>
            <person name="Dhillon B."/>
            <person name="Glaser F."/>
            <person name="Hesse C.N."/>
            <person name="Kosti I."/>
            <person name="LaButti K."/>
            <person name="Lindquist E.A."/>
            <person name="Lucas S."/>
            <person name="Salamov A.A."/>
            <person name="Bradshaw R.E."/>
            <person name="Ciuffetti L."/>
            <person name="Hamelin R.C."/>
            <person name="Kema G.H.J."/>
            <person name="Lawrence C."/>
            <person name="Scott J.A."/>
            <person name="Spatafora J.W."/>
            <person name="Turgeon B.G."/>
            <person name="de Wit P.J.G.M."/>
            <person name="Zhong S."/>
            <person name="Goodwin S.B."/>
            <person name="Grigoriev I.V."/>
        </authorList>
    </citation>
    <scope>NUCLEOTIDE SEQUENCE [LARGE SCALE GENOMIC DNA]</scope>
    <source>
        <strain evidence="4 5">SO2202</strain>
    </source>
</reference>
<gene>
    <name evidence="4" type="ORF">SEPMUDRAFT_53722</name>
</gene>
<protein>
    <recommendedName>
        <fullName evidence="3">Dystroglycan-type cadherin-like domain-containing protein</fullName>
    </recommendedName>
</protein>
<dbReference type="SMART" id="SM00736">
    <property type="entry name" value="CADG"/>
    <property type="match status" value="3"/>
</dbReference>
<feature type="domain" description="Dystroglycan-type cadherin-like" evidence="3">
    <location>
        <begin position="135"/>
        <end position="241"/>
    </location>
</feature>
<feature type="region of interest" description="Disordered" evidence="1">
    <location>
        <begin position="641"/>
        <end position="690"/>
    </location>
</feature>
<evidence type="ECO:0000259" key="3">
    <source>
        <dbReference type="SMART" id="SM00736"/>
    </source>
</evidence>
<feature type="chain" id="PRO_5004032886" description="Dystroglycan-type cadherin-like domain-containing protein" evidence="2">
    <location>
        <begin position="26"/>
        <end position="868"/>
    </location>
</feature>
<feature type="signal peptide" evidence="2">
    <location>
        <begin position="1"/>
        <end position="25"/>
    </location>
</feature>
<evidence type="ECO:0000256" key="2">
    <source>
        <dbReference type="SAM" id="SignalP"/>
    </source>
</evidence>
<feature type="compositionally biased region" description="Basic and acidic residues" evidence="1">
    <location>
        <begin position="439"/>
        <end position="452"/>
    </location>
</feature>
<feature type="domain" description="Dystroglycan-type cadherin-like" evidence="3">
    <location>
        <begin position="21"/>
        <end position="125"/>
    </location>
</feature>
<feature type="compositionally biased region" description="Basic and acidic residues" evidence="1">
    <location>
        <begin position="843"/>
        <end position="859"/>
    </location>
</feature>
<feature type="region of interest" description="Disordered" evidence="1">
    <location>
        <begin position="482"/>
        <end position="589"/>
    </location>
</feature>
<evidence type="ECO:0000313" key="4">
    <source>
        <dbReference type="EMBL" id="EMF08322.1"/>
    </source>
</evidence>
<evidence type="ECO:0000313" key="5">
    <source>
        <dbReference type="Proteomes" id="UP000016931"/>
    </source>
</evidence>
<keyword evidence="2" id="KW-0732">Signal</keyword>
<dbReference type="Proteomes" id="UP000016931">
    <property type="component" value="Unassembled WGS sequence"/>
</dbReference>
<organism evidence="4 5">
    <name type="scientific">Sphaerulina musiva (strain SO2202)</name>
    <name type="common">Poplar stem canker fungus</name>
    <name type="synonym">Septoria musiva</name>
    <dbReference type="NCBI Taxonomy" id="692275"/>
    <lineage>
        <taxon>Eukaryota</taxon>
        <taxon>Fungi</taxon>
        <taxon>Dikarya</taxon>
        <taxon>Ascomycota</taxon>
        <taxon>Pezizomycotina</taxon>
        <taxon>Dothideomycetes</taxon>
        <taxon>Dothideomycetidae</taxon>
        <taxon>Mycosphaerellales</taxon>
        <taxon>Mycosphaerellaceae</taxon>
        <taxon>Sphaerulina</taxon>
    </lineage>
</organism>
<dbReference type="Gene3D" id="2.60.40.10">
    <property type="entry name" value="Immunoglobulins"/>
    <property type="match status" value="4"/>
</dbReference>
<dbReference type="Pfam" id="PF05345">
    <property type="entry name" value="He_PIG"/>
    <property type="match status" value="3"/>
</dbReference>
<dbReference type="STRING" id="692275.M3CW08"/>
<dbReference type="GO" id="GO:0016020">
    <property type="term" value="C:membrane"/>
    <property type="evidence" value="ECO:0007669"/>
    <property type="project" value="InterPro"/>
</dbReference>
<name>M3CW08_SPHMS</name>
<dbReference type="InterPro" id="IPR015919">
    <property type="entry name" value="Cadherin-like_sf"/>
</dbReference>
<dbReference type="InterPro" id="IPR006644">
    <property type="entry name" value="Cadg"/>
</dbReference>
<dbReference type="AlphaFoldDB" id="M3CW08"/>